<feature type="domain" description="Xylose isomerase-like TIM barrel" evidence="1">
    <location>
        <begin position="64"/>
        <end position="270"/>
    </location>
</feature>
<dbReference type="InterPro" id="IPR036237">
    <property type="entry name" value="Xyl_isomerase-like_sf"/>
</dbReference>
<dbReference type="PANTHER" id="PTHR12110:SF41">
    <property type="entry name" value="INOSOSE DEHYDRATASE"/>
    <property type="match status" value="1"/>
</dbReference>
<dbReference type="Pfam" id="PF01261">
    <property type="entry name" value="AP_endonuc_2"/>
    <property type="match status" value="1"/>
</dbReference>
<dbReference type="InterPro" id="IPR013022">
    <property type="entry name" value="Xyl_isomerase-like_TIM-brl"/>
</dbReference>
<dbReference type="Gene3D" id="3.20.20.150">
    <property type="entry name" value="Divalent-metal-dependent TIM barrel enzymes"/>
    <property type="match status" value="1"/>
</dbReference>
<protein>
    <submittedName>
        <fullName evidence="2">Sugar phosphate isomerase/epimerase</fullName>
    </submittedName>
</protein>
<keyword evidence="2" id="KW-0413">Isomerase</keyword>
<keyword evidence="3" id="KW-1185">Reference proteome</keyword>
<accession>A0A4U3L6K7</accession>
<comment type="caution">
    <text evidence="2">The sequence shown here is derived from an EMBL/GenBank/DDBJ whole genome shotgun (WGS) entry which is preliminary data.</text>
</comment>
<dbReference type="PROSITE" id="PS51318">
    <property type="entry name" value="TAT"/>
    <property type="match status" value="1"/>
</dbReference>
<dbReference type="EMBL" id="SZQL01000005">
    <property type="protein sequence ID" value="TKK69257.1"/>
    <property type="molecule type" value="Genomic_DNA"/>
</dbReference>
<dbReference type="AlphaFoldDB" id="A0A4U3L6K7"/>
<dbReference type="RefSeq" id="WP_137261252.1">
    <property type="nucleotide sequence ID" value="NZ_SZQL01000005.1"/>
</dbReference>
<dbReference type="InterPro" id="IPR050312">
    <property type="entry name" value="IolE/XylAMocC-like"/>
</dbReference>
<dbReference type="OrthoDB" id="645183at2"/>
<evidence type="ECO:0000313" key="3">
    <source>
        <dbReference type="Proteomes" id="UP000305848"/>
    </source>
</evidence>
<dbReference type="PANTHER" id="PTHR12110">
    <property type="entry name" value="HYDROXYPYRUVATE ISOMERASE"/>
    <property type="match status" value="1"/>
</dbReference>
<name>A0A4U3L6K7_9BACT</name>
<organism evidence="2 3">
    <name type="scientific">Ilyomonas limi</name>
    <dbReference type="NCBI Taxonomy" id="2575867"/>
    <lineage>
        <taxon>Bacteria</taxon>
        <taxon>Pseudomonadati</taxon>
        <taxon>Bacteroidota</taxon>
        <taxon>Chitinophagia</taxon>
        <taxon>Chitinophagales</taxon>
        <taxon>Chitinophagaceae</taxon>
        <taxon>Ilyomonas</taxon>
    </lineage>
</organism>
<dbReference type="GO" id="GO:0016853">
    <property type="term" value="F:isomerase activity"/>
    <property type="evidence" value="ECO:0007669"/>
    <property type="project" value="UniProtKB-KW"/>
</dbReference>
<dbReference type="InterPro" id="IPR006311">
    <property type="entry name" value="TAT_signal"/>
</dbReference>
<dbReference type="SUPFAM" id="SSF51658">
    <property type="entry name" value="Xylose isomerase-like"/>
    <property type="match status" value="1"/>
</dbReference>
<evidence type="ECO:0000313" key="2">
    <source>
        <dbReference type="EMBL" id="TKK69257.1"/>
    </source>
</evidence>
<gene>
    <name evidence="2" type="ORF">FC093_08030</name>
</gene>
<reference evidence="2 3" key="1">
    <citation type="submission" date="2019-05" db="EMBL/GenBank/DDBJ databases">
        <title>Panacibacter sp. strain 17mud1-8 Genome sequencing and assembly.</title>
        <authorList>
            <person name="Chhetri G."/>
        </authorList>
    </citation>
    <scope>NUCLEOTIDE SEQUENCE [LARGE SCALE GENOMIC DNA]</scope>
    <source>
        <strain evidence="2 3">17mud1-8</strain>
    </source>
</reference>
<evidence type="ECO:0000259" key="1">
    <source>
        <dbReference type="Pfam" id="PF01261"/>
    </source>
</evidence>
<dbReference type="Proteomes" id="UP000305848">
    <property type="component" value="Unassembled WGS sequence"/>
</dbReference>
<sequence length="289" mass="32006">MKIMNRRSFLTKATLGAGAALVLSQIPKQVFAGAAAAKMPIGFQTFPIRDILAKDFAGTLKMMAAQGYQLTEMCSPKGYAQIGYGPLVNIKTSDMRSIINDAGLSCPSCHFGFGEFDDNNIDDRIEFAQGLGLTQMICSTFWLPKTATINDYYAAADKLNKAAEKIKKAGMQAGFHNHEFEFATLDGQLIYDALMQRFDSDLVKMQFQTEVINLGYKAADYFKKYPGRFISSHLSDWTADKKQVPVGQGIIDWKAFFAAAKTGGVQNFFIEMDLDNLKDSATYIHQLQA</sequence>
<proteinExistence type="predicted"/>